<evidence type="ECO:0000256" key="4">
    <source>
        <dbReference type="ARBA" id="ARBA00022824"/>
    </source>
</evidence>
<dbReference type="GO" id="GO:0008039">
    <property type="term" value="P:synaptic target recognition"/>
    <property type="evidence" value="ECO:0007669"/>
    <property type="project" value="EnsemblMetazoa"/>
</dbReference>
<feature type="signal peptide" evidence="6">
    <location>
        <begin position="1"/>
        <end position="34"/>
    </location>
</feature>
<dbReference type="FunCoup" id="B4JD86">
    <property type="interactions" value="444"/>
</dbReference>
<dbReference type="SUPFAM" id="SSF48431">
    <property type="entry name" value="Lipovitellin-phosvitin complex, superhelical domain"/>
    <property type="match status" value="1"/>
</dbReference>
<comment type="subcellular location">
    <subcellularLocation>
        <location evidence="1">Endoplasmic reticulum</location>
    </subcellularLocation>
</comment>
<feature type="domain" description="Vitellogenin" evidence="7">
    <location>
        <begin position="41"/>
        <end position="664"/>
    </location>
</feature>
<dbReference type="GO" id="GO:0008525">
    <property type="term" value="F:phosphatidylcholine transporter activity"/>
    <property type="evidence" value="ECO:0007669"/>
    <property type="project" value="EnsemblMetazoa"/>
</dbReference>
<dbReference type="KEGG" id="dgr:6562597"/>
<dbReference type="GO" id="GO:0005794">
    <property type="term" value="C:Golgi apparatus"/>
    <property type="evidence" value="ECO:0007669"/>
    <property type="project" value="TreeGrafter"/>
</dbReference>
<evidence type="ECO:0000256" key="1">
    <source>
        <dbReference type="ARBA" id="ARBA00004240"/>
    </source>
</evidence>
<dbReference type="STRING" id="7222.B4JD86"/>
<dbReference type="InterPro" id="IPR015819">
    <property type="entry name" value="Lipid_transp_b-sht_shell"/>
</dbReference>
<name>B4JD86_DROGR</name>
<protein>
    <submittedName>
        <fullName evidence="8">GH11141</fullName>
    </submittedName>
</protein>
<dbReference type="Gene3D" id="2.30.230.10">
    <property type="entry name" value="Lipovitellin, beta-sheet shell regions, chain A"/>
    <property type="match status" value="1"/>
</dbReference>
<dbReference type="InterPro" id="IPR045811">
    <property type="entry name" value="MTP_lip-bd"/>
</dbReference>
<dbReference type="PROSITE" id="PS51211">
    <property type="entry name" value="VITELLOGENIN"/>
    <property type="match status" value="1"/>
</dbReference>
<dbReference type="SMART" id="SM00638">
    <property type="entry name" value="LPD_N"/>
    <property type="match status" value="1"/>
</dbReference>
<evidence type="ECO:0000256" key="6">
    <source>
        <dbReference type="SAM" id="SignalP"/>
    </source>
</evidence>
<dbReference type="GO" id="GO:0016323">
    <property type="term" value="C:basolateral plasma membrane"/>
    <property type="evidence" value="ECO:0007669"/>
    <property type="project" value="TreeGrafter"/>
</dbReference>
<dbReference type="InterPro" id="IPR039988">
    <property type="entry name" value="MTTP"/>
</dbReference>
<evidence type="ECO:0000313" key="9">
    <source>
        <dbReference type="Proteomes" id="UP000001070"/>
    </source>
</evidence>
<dbReference type="AlphaFoldDB" id="B4JD86"/>
<dbReference type="InterPro" id="IPR001747">
    <property type="entry name" value="Vitellogenin_N"/>
</dbReference>
<proteinExistence type="predicted"/>
<reference evidence="8 9" key="1">
    <citation type="journal article" date="2007" name="Nature">
        <title>Evolution of genes and genomes on the Drosophila phylogeny.</title>
        <authorList>
            <consortium name="Drosophila 12 Genomes Consortium"/>
            <person name="Clark A.G."/>
            <person name="Eisen M.B."/>
            <person name="Smith D.R."/>
            <person name="Bergman C.M."/>
            <person name="Oliver B."/>
            <person name="Markow T.A."/>
            <person name="Kaufman T.C."/>
            <person name="Kellis M."/>
            <person name="Gelbart W."/>
            <person name="Iyer V.N."/>
            <person name="Pollard D.A."/>
            <person name="Sackton T.B."/>
            <person name="Larracuente A.M."/>
            <person name="Singh N.D."/>
            <person name="Abad J.P."/>
            <person name="Abt D.N."/>
            <person name="Adryan B."/>
            <person name="Aguade M."/>
            <person name="Akashi H."/>
            <person name="Anderson W.W."/>
            <person name="Aquadro C.F."/>
            <person name="Ardell D.H."/>
            <person name="Arguello R."/>
            <person name="Artieri C.G."/>
            <person name="Barbash D.A."/>
            <person name="Barker D."/>
            <person name="Barsanti P."/>
            <person name="Batterham P."/>
            <person name="Batzoglou S."/>
            <person name="Begun D."/>
            <person name="Bhutkar A."/>
            <person name="Blanco E."/>
            <person name="Bosak S.A."/>
            <person name="Bradley R.K."/>
            <person name="Brand A.D."/>
            <person name="Brent M.R."/>
            <person name="Brooks A.N."/>
            <person name="Brown R.H."/>
            <person name="Butlin R.K."/>
            <person name="Caggese C."/>
            <person name="Calvi B.R."/>
            <person name="Bernardo de Carvalho A."/>
            <person name="Caspi A."/>
            <person name="Castrezana S."/>
            <person name="Celniker S.E."/>
            <person name="Chang J.L."/>
            <person name="Chapple C."/>
            <person name="Chatterji S."/>
            <person name="Chinwalla A."/>
            <person name="Civetta A."/>
            <person name="Clifton S.W."/>
            <person name="Comeron J.M."/>
            <person name="Costello J.C."/>
            <person name="Coyne J.A."/>
            <person name="Daub J."/>
            <person name="David R.G."/>
            <person name="Delcher A.L."/>
            <person name="Delehaunty K."/>
            <person name="Do C.B."/>
            <person name="Ebling H."/>
            <person name="Edwards K."/>
            <person name="Eickbush T."/>
            <person name="Evans J.D."/>
            <person name="Filipski A."/>
            <person name="Findeiss S."/>
            <person name="Freyhult E."/>
            <person name="Fulton L."/>
            <person name="Fulton R."/>
            <person name="Garcia A.C."/>
            <person name="Gardiner A."/>
            <person name="Garfield D.A."/>
            <person name="Garvin B.E."/>
            <person name="Gibson G."/>
            <person name="Gilbert D."/>
            <person name="Gnerre S."/>
            <person name="Godfrey J."/>
            <person name="Good R."/>
            <person name="Gotea V."/>
            <person name="Gravely B."/>
            <person name="Greenberg A.J."/>
            <person name="Griffiths-Jones S."/>
            <person name="Gross S."/>
            <person name="Guigo R."/>
            <person name="Gustafson E.A."/>
            <person name="Haerty W."/>
            <person name="Hahn M.W."/>
            <person name="Halligan D.L."/>
            <person name="Halpern A.L."/>
            <person name="Halter G.M."/>
            <person name="Han M.V."/>
            <person name="Heger A."/>
            <person name="Hillier L."/>
            <person name="Hinrichs A.S."/>
            <person name="Holmes I."/>
            <person name="Hoskins R.A."/>
            <person name="Hubisz M.J."/>
            <person name="Hultmark D."/>
            <person name="Huntley M.A."/>
            <person name="Jaffe D.B."/>
            <person name="Jagadeeshan S."/>
            <person name="Jeck W.R."/>
            <person name="Johnson J."/>
            <person name="Jones C.D."/>
            <person name="Jordan W.C."/>
            <person name="Karpen G.H."/>
            <person name="Kataoka E."/>
            <person name="Keightley P.D."/>
            <person name="Kheradpour P."/>
            <person name="Kirkness E.F."/>
            <person name="Koerich L.B."/>
            <person name="Kristiansen K."/>
            <person name="Kudrna D."/>
            <person name="Kulathinal R.J."/>
            <person name="Kumar S."/>
            <person name="Kwok R."/>
            <person name="Lander E."/>
            <person name="Langley C.H."/>
            <person name="Lapoint R."/>
            <person name="Lazzaro B.P."/>
            <person name="Lee S.J."/>
            <person name="Levesque L."/>
            <person name="Li R."/>
            <person name="Lin C.F."/>
            <person name="Lin M.F."/>
            <person name="Lindblad-Toh K."/>
            <person name="Llopart A."/>
            <person name="Long M."/>
            <person name="Low L."/>
            <person name="Lozovsky E."/>
            <person name="Lu J."/>
            <person name="Luo M."/>
            <person name="Machado C.A."/>
            <person name="Makalowski W."/>
            <person name="Marzo M."/>
            <person name="Matsuda M."/>
            <person name="Matzkin L."/>
            <person name="McAllister B."/>
            <person name="McBride C.S."/>
            <person name="McKernan B."/>
            <person name="McKernan K."/>
            <person name="Mendez-Lago M."/>
            <person name="Minx P."/>
            <person name="Mollenhauer M.U."/>
            <person name="Montooth K."/>
            <person name="Mount S.M."/>
            <person name="Mu X."/>
            <person name="Myers E."/>
            <person name="Negre B."/>
            <person name="Newfeld S."/>
            <person name="Nielsen R."/>
            <person name="Noor M.A."/>
            <person name="O'Grady P."/>
            <person name="Pachter L."/>
            <person name="Papaceit M."/>
            <person name="Parisi M.J."/>
            <person name="Parisi M."/>
            <person name="Parts L."/>
            <person name="Pedersen J.S."/>
            <person name="Pesole G."/>
            <person name="Phillippy A.M."/>
            <person name="Ponting C.P."/>
            <person name="Pop M."/>
            <person name="Porcelli D."/>
            <person name="Powell J.R."/>
            <person name="Prohaska S."/>
            <person name="Pruitt K."/>
            <person name="Puig M."/>
            <person name="Quesneville H."/>
            <person name="Ram K.R."/>
            <person name="Rand D."/>
            <person name="Rasmussen M.D."/>
            <person name="Reed L.K."/>
            <person name="Reenan R."/>
            <person name="Reily A."/>
            <person name="Remington K.A."/>
            <person name="Rieger T.T."/>
            <person name="Ritchie M.G."/>
            <person name="Robin C."/>
            <person name="Rogers Y.H."/>
            <person name="Rohde C."/>
            <person name="Rozas J."/>
            <person name="Rubenfield M.J."/>
            <person name="Ruiz A."/>
            <person name="Russo S."/>
            <person name="Salzberg S.L."/>
            <person name="Sanchez-Gracia A."/>
            <person name="Saranga D.J."/>
            <person name="Sato H."/>
            <person name="Schaeffer S.W."/>
            <person name="Schatz M.C."/>
            <person name="Schlenke T."/>
            <person name="Schwartz R."/>
            <person name="Segarra C."/>
            <person name="Singh R.S."/>
            <person name="Sirot L."/>
            <person name="Sirota M."/>
            <person name="Sisneros N.B."/>
            <person name="Smith C.D."/>
            <person name="Smith T.F."/>
            <person name="Spieth J."/>
            <person name="Stage D.E."/>
            <person name="Stark A."/>
            <person name="Stephan W."/>
            <person name="Strausberg R.L."/>
            <person name="Strempel S."/>
            <person name="Sturgill D."/>
            <person name="Sutton G."/>
            <person name="Sutton G.G."/>
            <person name="Tao W."/>
            <person name="Teichmann S."/>
            <person name="Tobari Y.N."/>
            <person name="Tomimura Y."/>
            <person name="Tsolas J.M."/>
            <person name="Valente V.L."/>
            <person name="Venter E."/>
            <person name="Venter J.C."/>
            <person name="Vicario S."/>
            <person name="Vieira F.G."/>
            <person name="Vilella A.J."/>
            <person name="Villasante A."/>
            <person name="Walenz B."/>
            <person name="Wang J."/>
            <person name="Wasserman M."/>
            <person name="Watts T."/>
            <person name="Wilson D."/>
            <person name="Wilson R.K."/>
            <person name="Wing R.A."/>
            <person name="Wolfner M.F."/>
            <person name="Wong A."/>
            <person name="Wong G.K."/>
            <person name="Wu C.I."/>
            <person name="Wu G."/>
            <person name="Yamamoto D."/>
            <person name="Yang H.P."/>
            <person name="Yang S.P."/>
            <person name="Yorke J.A."/>
            <person name="Yoshida K."/>
            <person name="Zdobnov E."/>
            <person name="Zhang P."/>
            <person name="Zhang Y."/>
            <person name="Zimin A.V."/>
            <person name="Baldwin J."/>
            <person name="Abdouelleil A."/>
            <person name="Abdulkadir J."/>
            <person name="Abebe A."/>
            <person name="Abera B."/>
            <person name="Abreu J."/>
            <person name="Acer S.C."/>
            <person name="Aftuck L."/>
            <person name="Alexander A."/>
            <person name="An P."/>
            <person name="Anderson E."/>
            <person name="Anderson S."/>
            <person name="Arachi H."/>
            <person name="Azer M."/>
            <person name="Bachantsang P."/>
            <person name="Barry A."/>
            <person name="Bayul T."/>
            <person name="Berlin A."/>
            <person name="Bessette D."/>
            <person name="Bloom T."/>
            <person name="Blye J."/>
            <person name="Boguslavskiy L."/>
            <person name="Bonnet C."/>
            <person name="Boukhgalter B."/>
            <person name="Bourzgui I."/>
            <person name="Brown A."/>
            <person name="Cahill P."/>
            <person name="Channer S."/>
            <person name="Cheshatsang Y."/>
            <person name="Chuda L."/>
            <person name="Citroen M."/>
            <person name="Collymore A."/>
            <person name="Cooke P."/>
            <person name="Costello M."/>
            <person name="D'Aco K."/>
            <person name="Daza R."/>
            <person name="De Haan G."/>
            <person name="DeGray S."/>
            <person name="DeMaso C."/>
            <person name="Dhargay N."/>
            <person name="Dooley K."/>
            <person name="Dooley E."/>
            <person name="Doricent M."/>
            <person name="Dorje P."/>
            <person name="Dorjee K."/>
            <person name="Dupes A."/>
            <person name="Elong R."/>
            <person name="Falk J."/>
            <person name="Farina A."/>
            <person name="Faro S."/>
            <person name="Ferguson D."/>
            <person name="Fisher S."/>
            <person name="Foley C.D."/>
            <person name="Franke A."/>
            <person name="Friedrich D."/>
            <person name="Gadbois L."/>
            <person name="Gearin G."/>
            <person name="Gearin C.R."/>
            <person name="Giannoukos G."/>
            <person name="Goode T."/>
            <person name="Graham J."/>
            <person name="Grandbois E."/>
            <person name="Grewal S."/>
            <person name="Gyaltsen K."/>
            <person name="Hafez N."/>
            <person name="Hagos B."/>
            <person name="Hall J."/>
            <person name="Henson C."/>
            <person name="Hollinger A."/>
            <person name="Honan T."/>
            <person name="Huard M.D."/>
            <person name="Hughes L."/>
            <person name="Hurhula B."/>
            <person name="Husby M.E."/>
            <person name="Kamat A."/>
            <person name="Kanga B."/>
            <person name="Kashin S."/>
            <person name="Khazanovich D."/>
            <person name="Kisner P."/>
            <person name="Lance K."/>
            <person name="Lara M."/>
            <person name="Lee W."/>
            <person name="Lennon N."/>
            <person name="Letendre F."/>
            <person name="LeVine R."/>
            <person name="Lipovsky A."/>
            <person name="Liu X."/>
            <person name="Liu J."/>
            <person name="Liu S."/>
            <person name="Lokyitsang T."/>
            <person name="Lokyitsang Y."/>
            <person name="Lubonja R."/>
            <person name="Lui A."/>
            <person name="MacDonald P."/>
            <person name="Magnisalis V."/>
            <person name="Maru K."/>
            <person name="Matthews C."/>
            <person name="McCusker W."/>
            <person name="McDonough S."/>
            <person name="Mehta T."/>
            <person name="Meldrim J."/>
            <person name="Meneus L."/>
            <person name="Mihai O."/>
            <person name="Mihalev A."/>
            <person name="Mihova T."/>
            <person name="Mittelman R."/>
            <person name="Mlenga V."/>
            <person name="Montmayeur A."/>
            <person name="Mulrain L."/>
            <person name="Navidi A."/>
            <person name="Naylor J."/>
            <person name="Negash T."/>
            <person name="Nguyen T."/>
            <person name="Nguyen N."/>
            <person name="Nicol R."/>
            <person name="Norbu C."/>
            <person name="Norbu N."/>
            <person name="Novod N."/>
            <person name="O'Neill B."/>
            <person name="Osman S."/>
            <person name="Markiewicz E."/>
            <person name="Oyono O.L."/>
            <person name="Patti C."/>
            <person name="Phunkhang P."/>
            <person name="Pierre F."/>
            <person name="Priest M."/>
            <person name="Raghuraman S."/>
            <person name="Rege F."/>
            <person name="Reyes R."/>
            <person name="Rise C."/>
            <person name="Rogov P."/>
            <person name="Ross K."/>
            <person name="Ryan E."/>
            <person name="Settipalli S."/>
            <person name="Shea T."/>
            <person name="Sherpa N."/>
            <person name="Shi L."/>
            <person name="Shih D."/>
            <person name="Sparrow T."/>
            <person name="Spaulding J."/>
            <person name="Stalker J."/>
            <person name="Stange-Thomann N."/>
            <person name="Stavropoulos S."/>
            <person name="Stone C."/>
            <person name="Strader C."/>
            <person name="Tesfaye S."/>
            <person name="Thomson T."/>
            <person name="Thoulutsang Y."/>
            <person name="Thoulutsang D."/>
            <person name="Topham K."/>
            <person name="Topping I."/>
            <person name="Tsamla T."/>
            <person name="Vassiliev H."/>
            <person name="Vo A."/>
            <person name="Wangchuk T."/>
            <person name="Wangdi T."/>
            <person name="Weiand M."/>
            <person name="Wilkinson J."/>
            <person name="Wilson A."/>
            <person name="Yadav S."/>
            <person name="Young G."/>
            <person name="Yu Q."/>
            <person name="Zembek L."/>
            <person name="Zhong D."/>
            <person name="Zimmer A."/>
            <person name="Zwirko Z."/>
            <person name="Jaffe D.B."/>
            <person name="Alvarez P."/>
            <person name="Brockman W."/>
            <person name="Butler J."/>
            <person name="Chin C."/>
            <person name="Gnerre S."/>
            <person name="Grabherr M."/>
            <person name="Kleber M."/>
            <person name="Mauceli E."/>
            <person name="MacCallum I."/>
        </authorList>
    </citation>
    <scope>NUCLEOTIDE SEQUENCE [LARGE SCALE GENOMIC DNA]</scope>
    <source>
        <strain evidence="9">Tucson 15287-2541.00</strain>
    </source>
</reference>
<gene>
    <name evidence="8" type="primary">Dgri\GH11141</name>
    <name evidence="8" type="ORF">Dgri_GH11141</name>
</gene>
<dbReference type="GO" id="GO:0005783">
    <property type="term" value="C:endoplasmic reticulum"/>
    <property type="evidence" value="ECO:0007669"/>
    <property type="project" value="UniProtKB-SubCell"/>
</dbReference>
<dbReference type="Pfam" id="PF19444">
    <property type="entry name" value="MTP_lip_bd"/>
    <property type="match status" value="1"/>
</dbReference>
<evidence type="ECO:0000256" key="2">
    <source>
        <dbReference type="ARBA" id="ARBA00022448"/>
    </source>
</evidence>
<keyword evidence="2" id="KW-0813">Transport</keyword>
<sequence length="907" mass="101737">MQIRRQMSSNNNNISSTTFWLLLLLVTCLAAASASLIPARSQQHFELLSKVSLEPLNALQPEEDVSYSFRTNLKVNSVWSRAEDQLLEIYFSESSVSTAGKTNKAQLKQRQIDSLPDRPFYIALVKGQPQQLIAHTSRDQSLLNLERAIASLLQLRYSSSSSDNANNELDVSGHCRVRYQMKSSTRIEKTKSDCALWDLRVNYHPEPALCIDQHSEEHINYELTPDGTLLRADSLETHRLTLAAKPDAGSLVRSELRLQHVALGEEEEPQQLEQPTLQAAIDSLLEWYRVFDLEADVDSVISELKGQTLREQFERSVDQLQLEHIGKSSLALAYAQLLPLARLTKQLQFEELLQSQPKLAAQLMDLLGAVQTGEAHNASFGHFYKGAETTPESLELLEKYLQSLAVGTHPDRSILEHLFDWLQQPLAHNKQASLRDSVLQTLATLTRHSGFDLNDSLLQQIRNHLLEGLANSNEDDTRYIRALQNLRDPQTIDALLQKAMIATHPKLSVASLQALKSFPAQSFSTSHRQLLESIFYQRLQRFDSSARTLALDIFVGMRPSDEQLVQLLDYLASTDRQFEMKSYVLQKLRMLADICPRFRGMFKSALGRRAHINNYNVLAQKGLTTVLTRQLSRWPAFNESLLSIQEVNQGILKRGSVEFLLHAGRAEASSFKLGIYTAGLGAIVGDGDADGDGNDQIPPDDELDSEETVTAGMEISVQGAQLRPLVFFNGQTELMGHVWGGTASEPTPAYQATTLAHDHEHYIVLASGATLHWRVLGARSVDLNGKVGFSLWNRNAQTEIQQNTGSAVVSHLAVGFTYAKLVQDLTLRHEPKLSLQADLDFYSGIKLCMQLQRPEQQLTQSNTRSVYLQSVEKTYAKHLRSTWTHKTAGCTFVLNQKNNEMCNLIFS</sequence>
<keyword evidence="3 6" id="KW-0732">Signal</keyword>
<dbReference type="GO" id="GO:0035149">
    <property type="term" value="P:lumen formation, open tracheal system"/>
    <property type="evidence" value="ECO:0007669"/>
    <property type="project" value="EnsemblMetazoa"/>
</dbReference>
<dbReference type="Proteomes" id="UP000001070">
    <property type="component" value="Unassembled WGS sequence"/>
</dbReference>
<evidence type="ECO:0000259" key="7">
    <source>
        <dbReference type="PROSITE" id="PS51211"/>
    </source>
</evidence>
<dbReference type="PhylomeDB" id="B4JD86"/>
<dbReference type="InterPro" id="IPR015816">
    <property type="entry name" value="Vitellinogen_b-sht_N"/>
</dbReference>
<comment type="caution">
    <text evidence="5">Lacks conserved residue(s) required for the propagation of feature annotation.</text>
</comment>
<dbReference type="Pfam" id="PF01347">
    <property type="entry name" value="Vitellogenin_N"/>
    <property type="match status" value="2"/>
</dbReference>
<dbReference type="GO" id="GO:0008289">
    <property type="term" value="F:lipid binding"/>
    <property type="evidence" value="ECO:0007669"/>
    <property type="project" value="InterPro"/>
</dbReference>
<dbReference type="InterPro" id="IPR011030">
    <property type="entry name" value="Lipovitellin_superhlx_dom"/>
</dbReference>
<dbReference type="OrthoDB" id="5865932at2759"/>
<dbReference type="HOGENOM" id="CLU_014703_0_0_1"/>
<dbReference type="OMA" id="HVWGGSA"/>
<dbReference type="InParanoid" id="B4JD86"/>
<accession>B4JD86</accession>
<dbReference type="GO" id="GO:0048813">
    <property type="term" value="P:dendrite morphogenesis"/>
    <property type="evidence" value="ECO:0007669"/>
    <property type="project" value="EnsemblMetazoa"/>
</dbReference>
<dbReference type="PANTHER" id="PTHR13024:SF0">
    <property type="entry name" value="MICROSOMAL TRIACYLGLYCEROL TRANSFER PROTEIN"/>
    <property type="match status" value="1"/>
</dbReference>
<keyword evidence="4" id="KW-0256">Endoplasmic reticulum</keyword>
<feature type="chain" id="PRO_5002812024" evidence="6">
    <location>
        <begin position="35"/>
        <end position="907"/>
    </location>
</feature>
<evidence type="ECO:0000256" key="5">
    <source>
        <dbReference type="PROSITE-ProRule" id="PRU00557"/>
    </source>
</evidence>
<dbReference type="PANTHER" id="PTHR13024">
    <property type="entry name" value="MICROSOMAL TRIGLYCERIDE TRANSFER PROTEIN, LARGE SUBUNIT"/>
    <property type="match status" value="1"/>
</dbReference>
<dbReference type="EMBL" id="CH916368">
    <property type="protein sequence ID" value="EDW03259.1"/>
    <property type="molecule type" value="Genomic_DNA"/>
</dbReference>
<dbReference type="GO" id="GO:0042157">
    <property type="term" value="P:lipoprotein metabolic process"/>
    <property type="evidence" value="ECO:0007669"/>
    <property type="project" value="EnsemblMetazoa"/>
</dbReference>
<keyword evidence="9" id="KW-1185">Reference proteome</keyword>
<dbReference type="SMR" id="B4JD86"/>
<evidence type="ECO:0000313" key="8">
    <source>
        <dbReference type="EMBL" id="EDW03259.1"/>
    </source>
</evidence>
<organism evidence="9">
    <name type="scientific">Drosophila grimshawi</name>
    <name type="common">Hawaiian fruit fly</name>
    <name type="synonym">Idiomyia grimshawi</name>
    <dbReference type="NCBI Taxonomy" id="7222"/>
    <lineage>
        <taxon>Eukaryota</taxon>
        <taxon>Metazoa</taxon>
        <taxon>Ecdysozoa</taxon>
        <taxon>Arthropoda</taxon>
        <taxon>Hexapoda</taxon>
        <taxon>Insecta</taxon>
        <taxon>Pterygota</taxon>
        <taxon>Neoptera</taxon>
        <taxon>Endopterygota</taxon>
        <taxon>Diptera</taxon>
        <taxon>Brachycera</taxon>
        <taxon>Muscomorpha</taxon>
        <taxon>Ephydroidea</taxon>
        <taxon>Drosophilidae</taxon>
        <taxon>Drosophila</taxon>
        <taxon>Hawaiian Drosophila</taxon>
    </lineage>
</organism>
<evidence type="ECO:0000256" key="3">
    <source>
        <dbReference type="ARBA" id="ARBA00022729"/>
    </source>
</evidence>
<dbReference type="SUPFAM" id="SSF56968">
    <property type="entry name" value="Lipovitellin-phosvitin complex, beta-sheet shell regions"/>
    <property type="match status" value="1"/>
</dbReference>
<dbReference type="eggNOG" id="KOG4337">
    <property type="taxonomic scope" value="Eukaryota"/>
</dbReference>